<evidence type="ECO:0000313" key="1">
    <source>
        <dbReference type="EMBL" id="KNZ41732.1"/>
    </source>
</evidence>
<comment type="caution">
    <text evidence="1">The sequence shown here is derived from an EMBL/GenBank/DDBJ whole genome shotgun (WGS) entry which is preliminary data.</text>
</comment>
<dbReference type="Proteomes" id="UP000036873">
    <property type="component" value="Unassembled WGS sequence"/>
</dbReference>
<reference evidence="2" key="1">
    <citation type="submission" date="2015-07" db="EMBL/GenBank/DDBJ databases">
        <title>Draft genome sequence of Acetobacterium bakii DSM 8293, a potential psychrophilic chemical producer through syngas fermentation.</title>
        <authorList>
            <person name="Song Y."/>
            <person name="Hwang S."/>
            <person name="Cho B.-K."/>
        </authorList>
    </citation>
    <scope>NUCLEOTIDE SEQUENCE [LARGE SCALE GENOMIC DNA]</scope>
    <source>
        <strain evidence="2">DSM 8239</strain>
    </source>
</reference>
<keyword evidence="2" id="KW-1185">Reference proteome</keyword>
<evidence type="ECO:0000313" key="2">
    <source>
        <dbReference type="Proteomes" id="UP000036873"/>
    </source>
</evidence>
<proteinExistence type="predicted"/>
<name>A0A0L6U053_9FIRM</name>
<dbReference type="PATRIC" id="fig|52689.4.peg.1291"/>
<accession>A0A0L6U053</accession>
<dbReference type="STRING" id="52689.AKG39_10375"/>
<organism evidence="1 2">
    <name type="scientific">Acetobacterium bakii</name>
    <dbReference type="NCBI Taxonomy" id="52689"/>
    <lineage>
        <taxon>Bacteria</taxon>
        <taxon>Bacillati</taxon>
        <taxon>Bacillota</taxon>
        <taxon>Clostridia</taxon>
        <taxon>Eubacteriales</taxon>
        <taxon>Eubacteriaceae</taxon>
        <taxon>Acetobacterium</taxon>
    </lineage>
</organism>
<dbReference type="AlphaFoldDB" id="A0A0L6U053"/>
<protein>
    <submittedName>
        <fullName evidence="1">Uncharacterized protein</fullName>
    </submittedName>
</protein>
<dbReference type="EMBL" id="LGYO01000024">
    <property type="protein sequence ID" value="KNZ41732.1"/>
    <property type="molecule type" value="Genomic_DNA"/>
</dbReference>
<gene>
    <name evidence="1" type="ORF">AKG39_10375</name>
</gene>
<sequence length="1211" mass="140479">MTKYVEIEEGFLSAVNIAYDLYNDKKIQSFIPTFGSIDILEEQLLSTHENSVDRARILIGAYGKGKSHIILVLLAILYRKDPALFSTLLEEINKHKPELHQYILEYLHGDKRLLPIVIQGSNASLTQSFLSAIQKAMEGEELSDLMPETHFQAALNAIARWEMEYPDTYNQFLEELNVPIDEFMMDLGDFNVSAYEKFEILYPTLTSGSQFNPFLGFDVVELYSQVVDALCKRGYAGIFVVYDEFSKYLESSITKASISDIKMLQDFAERCNRSKEKQMHLLLISHKDIVNYIDKLPKQKVDGWKGVSERFKHVEQINNFSQIYEIIAAVIKKKDAFYNVFFTENKNRFMELKNTFIDGELFSELEPEDIEPMIVGCYPLHPVTTFILPRLSELVAQNERTLFTFLSANHKNTLIEFLRERSEKFPLLKPDKLYDYFEPLFKKEPYTSEIRNIYNIASAILTQIDLDTLEAKIIKTIAIIDIIKQPVKLPPVAEIIIKIYGNSVEEAPKVAAALEDLQNKKFVVYVSRKTTHLKLKNPIGSDIRKKIIDLAEKNKSFYDVKAILAELSTDLYLYPTSYNDDMEIIRYFDFSFISGREFLEVDDWSKKIQHIKADGIVYGILPENTEQIHILEKELRNKININDRILFILPNQYTEISDIAYEYKAVKMIKEASIEDTVLIAECNLYEDDLLEVMESYILSFTKPEMRKAVYYYQGEKKLFNRKAQLSKCLSDICNKIFFRTPVIKNESLNKNELPSVAIRSRNRVVHGLLATKLEPMLGLTGTSQEVSFMRSSLIVTGLLQNHMSMPYLQLFGLADDALQNVLNQIEKFFMDSGNPQGKSFEELYDTLTKPEYHIGLKRGVIPLYIASMLHQYKEHLAIMYKDSEIEITPDLLNSINENPYEYTAYLESWSPEKTEYINKLELLYYDFIVEREKEFNSFSYIIRAMQRWFISLPKYTRDLKEVYQGSNEFNKINKENKKFMNSLMQPSINAREYLFEKLFRIYDYSEFTTDIIQRIADTKDAYDSAKDQLITTIQADLIKVFNTEANTPSETSLVSIIKDWVDTLNKETTNHVFNGSNGKIFQLINSITNDHILFTKGIAKAATGLRIDDWNEGVIKNFITAMQEFKKLVEQYDQNLIEEQAHGQDGNNDYMLTIRNANGEKLMKNFTRIEYSPRGKLLKNDINSALEEMGQSISDEEKRQVLLEILENMF</sequence>